<name>A0ABW2SUD3_9ACTN</name>
<evidence type="ECO:0000256" key="1">
    <source>
        <dbReference type="SAM" id="MobiDB-lite"/>
    </source>
</evidence>
<accession>A0ABW2SUD3</accession>
<organism evidence="2 3">
    <name type="scientific">Streptosporangium amethystogenes subsp. fukuiense</name>
    <dbReference type="NCBI Taxonomy" id="698418"/>
    <lineage>
        <taxon>Bacteria</taxon>
        <taxon>Bacillati</taxon>
        <taxon>Actinomycetota</taxon>
        <taxon>Actinomycetes</taxon>
        <taxon>Streptosporangiales</taxon>
        <taxon>Streptosporangiaceae</taxon>
        <taxon>Streptosporangium</taxon>
    </lineage>
</organism>
<feature type="compositionally biased region" description="Basic and acidic residues" evidence="1">
    <location>
        <begin position="33"/>
        <end position="45"/>
    </location>
</feature>
<comment type="caution">
    <text evidence="2">The sequence shown here is derived from an EMBL/GenBank/DDBJ whole genome shotgun (WGS) entry which is preliminary data.</text>
</comment>
<keyword evidence="3" id="KW-1185">Reference proteome</keyword>
<evidence type="ECO:0000313" key="2">
    <source>
        <dbReference type="EMBL" id="MFC7599834.1"/>
    </source>
</evidence>
<feature type="compositionally biased region" description="Basic and acidic residues" evidence="1">
    <location>
        <begin position="70"/>
        <end position="84"/>
    </location>
</feature>
<dbReference type="RefSeq" id="WP_343974512.1">
    <property type="nucleotide sequence ID" value="NZ_BAAAGK010000124.1"/>
</dbReference>
<feature type="compositionally biased region" description="Gly residues" evidence="1">
    <location>
        <begin position="108"/>
        <end position="125"/>
    </location>
</feature>
<gene>
    <name evidence="2" type="ORF">ACFQVD_06915</name>
</gene>
<protein>
    <submittedName>
        <fullName evidence="2">Uncharacterized protein</fullName>
    </submittedName>
</protein>
<dbReference type="Proteomes" id="UP001596514">
    <property type="component" value="Unassembled WGS sequence"/>
</dbReference>
<proteinExistence type="predicted"/>
<dbReference type="EMBL" id="JBHTEE010000001">
    <property type="protein sequence ID" value="MFC7599834.1"/>
    <property type="molecule type" value="Genomic_DNA"/>
</dbReference>
<evidence type="ECO:0000313" key="3">
    <source>
        <dbReference type="Proteomes" id="UP001596514"/>
    </source>
</evidence>
<reference evidence="3" key="1">
    <citation type="journal article" date="2019" name="Int. J. Syst. Evol. Microbiol.">
        <title>The Global Catalogue of Microorganisms (GCM) 10K type strain sequencing project: providing services to taxonomists for standard genome sequencing and annotation.</title>
        <authorList>
            <consortium name="The Broad Institute Genomics Platform"/>
            <consortium name="The Broad Institute Genome Sequencing Center for Infectious Disease"/>
            <person name="Wu L."/>
            <person name="Ma J."/>
        </authorList>
    </citation>
    <scope>NUCLEOTIDE SEQUENCE [LARGE SCALE GENOMIC DNA]</scope>
    <source>
        <strain evidence="3">JCM 10083</strain>
    </source>
</reference>
<sequence length="211" mass="21737">MVPASPAGRLVADHDTVFTSPRAPVAGAGGFAGERKTLEGRERVAGRRKTPRHDLERPLFGPAGRPGNEWVKRVERRGESREGRGSTWTGAGPGEAGSATPVTEGVGREAGGATGSATGGRGNAGGVASERSRSGVRKARSQPRTARTGAPEARRPSPSASRSGPPDPSAGGGGAAGISAAYACRHLPSGDWRYAYCVQVWNDYKSRNGLP</sequence>
<feature type="region of interest" description="Disordered" evidence="1">
    <location>
        <begin position="1"/>
        <end position="176"/>
    </location>
</feature>